<evidence type="ECO:0000313" key="2">
    <source>
        <dbReference type="Proteomes" id="UP001057402"/>
    </source>
</evidence>
<name>A0ACB9RMK3_9MYRT</name>
<evidence type="ECO:0000313" key="1">
    <source>
        <dbReference type="EMBL" id="KAI4379688.1"/>
    </source>
</evidence>
<organism evidence="1 2">
    <name type="scientific">Melastoma candidum</name>
    <dbReference type="NCBI Taxonomy" id="119954"/>
    <lineage>
        <taxon>Eukaryota</taxon>
        <taxon>Viridiplantae</taxon>
        <taxon>Streptophyta</taxon>
        <taxon>Embryophyta</taxon>
        <taxon>Tracheophyta</taxon>
        <taxon>Spermatophyta</taxon>
        <taxon>Magnoliopsida</taxon>
        <taxon>eudicotyledons</taxon>
        <taxon>Gunneridae</taxon>
        <taxon>Pentapetalae</taxon>
        <taxon>rosids</taxon>
        <taxon>malvids</taxon>
        <taxon>Myrtales</taxon>
        <taxon>Melastomataceae</taxon>
        <taxon>Melastomatoideae</taxon>
        <taxon>Melastomateae</taxon>
        <taxon>Melastoma</taxon>
    </lineage>
</organism>
<sequence length="86" mass="9471">MKEYGAAESWTKLFAIDICELGGIVREVLLITPNDELVSCNPDSRKISHLGLYGVADSFEAVDYVEYLTLLETDSEHATASHASFC</sequence>
<dbReference type="Proteomes" id="UP001057402">
    <property type="component" value="Chromosome 3"/>
</dbReference>
<accession>A0ACB9RMK3</accession>
<keyword evidence="2" id="KW-1185">Reference proteome</keyword>
<dbReference type="EMBL" id="CM042882">
    <property type="protein sequence ID" value="KAI4379688.1"/>
    <property type="molecule type" value="Genomic_DNA"/>
</dbReference>
<gene>
    <name evidence="1" type="ORF">MLD38_005952</name>
</gene>
<reference evidence="2" key="1">
    <citation type="journal article" date="2023" name="Front. Plant Sci.">
        <title>Chromosomal-level genome assembly of Melastoma candidum provides insights into trichome evolution.</title>
        <authorList>
            <person name="Zhong Y."/>
            <person name="Wu W."/>
            <person name="Sun C."/>
            <person name="Zou P."/>
            <person name="Liu Y."/>
            <person name="Dai S."/>
            <person name="Zhou R."/>
        </authorList>
    </citation>
    <scope>NUCLEOTIDE SEQUENCE [LARGE SCALE GENOMIC DNA]</scope>
</reference>
<comment type="caution">
    <text evidence="1">The sequence shown here is derived from an EMBL/GenBank/DDBJ whole genome shotgun (WGS) entry which is preliminary data.</text>
</comment>
<protein>
    <submittedName>
        <fullName evidence="1">Uncharacterized protein</fullName>
    </submittedName>
</protein>
<proteinExistence type="predicted"/>